<evidence type="ECO:0000313" key="2">
    <source>
        <dbReference type="EMBL" id="SKA46201.1"/>
    </source>
</evidence>
<reference evidence="3" key="1">
    <citation type="submission" date="2017-02" db="EMBL/GenBank/DDBJ databases">
        <authorList>
            <person name="Varghese N."/>
            <person name="Submissions S."/>
        </authorList>
    </citation>
    <scope>NUCLEOTIDE SEQUENCE [LARGE SCALE GENOMIC DNA]</scope>
    <source>
        <strain evidence="3">DSM 22224</strain>
    </source>
</reference>
<keyword evidence="1" id="KW-0812">Transmembrane</keyword>
<keyword evidence="1" id="KW-1133">Transmembrane helix</keyword>
<dbReference type="OrthoDB" id="680524at2"/>
<organism evidence="2 3">
    <name type="scientific">Chitinophaga eiseniae</name>
    <dbReference type="NCBI Taxonomy" id="634771"/>
    <lineage>
        <taxon>Bacteria</taxon>
        <taxon>Pseudomonadati</taxon>
        <taxon>Bacteroidota</taxon>
        <taxon>Chitinophagia</taxon>
        <taxon>Chitinophagales</taxon>
        <taxon>Chitinophagaceae</taxon>
        <taxon>Chitinophaga</taxon>
    </lineage>
</organism>
<gene>
    <name evidence="2" type="ORF">SAMN04488128_107221</name>
</gene>
<proteinExistence type="predicted"/>
<dbReference type="EMBL" id="FUWZ01000007">
    <property type="protein sequence ID" value="SKA46201.1"/>
    <property type="molecule type" value="Genomic_DNA"/>
</dbReference>
<name>A0A1T4U0Z8_9BACT</name>
<evidence type="ECO:0000256" key="1">
    <source>
        <dbReference type="SAM" id="Phobius"/>
    </source>
</evidence>
<dbReference type="RefSeq" id="WP_078673037.1">
    <property type="nucleotide sequence ID" value="NZ_FUWZ01000007.1"/>
</dbReference>
<keyword evidence="1" id="KW-0472">Membrane</keyword>
<sequence>MSANNIKIYDIFRKDLHLGDEKARELVSEMDEVYRKELIKDLATKTEVQALAKKLDQTDAKLDGFNIRLDGFHTRLDGFDARLDGFKDAINGFQVGFATFRAETAIQMKTDVEKFYSKMDRLGVLQYIAITGTILGALASLGVFKLLFK</sequence>
<dbReference type="Proteomes" id="UP000190367">
    <property type="component" value="Unassembled WGS sequence"/>
</dbReference>
<feature type="transmembrane region" description="Helical" evidence="1">
    <location>
        <begin position="124"/>
        <end position="148"/>
    </location>
</feature>
<evidence type="ECO:0000313" key="3">
    <source>
        <dbReference type="Proteomes" id="UP000190367"/>
    </source>
</evidence>
<keyword evidence="3" id="KW-1185">Reference proteome</keyword>
<accession>A0A1T4U0Z8</accession>
<protein>
    <submittedName>
        <fullName evidence="2">Uncharacterized protein</fullName>
    </submittedName>
</protein>
<dbReference type="STRING" id="634771.SAMN04488128_107221"/>
<dbReference type="AlphaFoldDB" id="A0A1T4U0Z8"/>